<keyword evidence="9" id="KW-1185">Reference proteome</keyword>
<reference evidence="8" key="1">
    <citation type="submission" date="2021-04" db="EMBL/GenBank/DDBJ databases">
        <authorList>
            <consortium name="Wellcome Sanger Institute Data Sharing"/>
        </authorList>
    </citation>
    <scope>NUCLEOTIDE SEQUENCE [LARGE SCALE GENOMIC DNA]</scope>
</reference>
<feature type="domain" description="Dynein regulatory complex protein 1/2 N-terminal" evidence="7">
    <location>
        <begin position="55"/>
        <end position="154"/>
    </location>
</feature>
<keyword evidence="2" id="KW-0282">Flagellum</keyword>
<evidence type="ECO:0000313" key="8">
    <source>
        <dbReference type="Ensembl" id="ENSENLP00000049517.1"/>
    </source>
</evidence>
<dbReference type="OMA" id="EIAHEIM"/>
<keyword evidence="3 6" id="KW-0175">Coiled coil</keyword>
<dbReference type="AlphaFoldDB" id="A0A665X0R2"/>
<evidence type="ECO:0000256" key="6">
    <source>
        <dbReference type="SAM" id="Coils"/>
    </source>
</evidence>
<feature type="coiled-coil region" evidence="6">
    <location>
        <begin position="98"/>
        <end position="172"/>
    </location>
</feature>
<keyword evidence="4" id="KW-0969">Cilium</keyword>
<protein>
    <submittedName>
        <fullName evidence="8">Dynein regulatory complex subunit 1 homolog (Chlamydomonas)</fullName>
    </submittedName>
</protein>
<organism evidence="8 9">
    <name type="scientific">Echeneis naucrates</name>
    <name type="common">Live sharksucker</name>
    <dbReference type="NCBI Taxonomy" id="173247"/>
    <lineage>
        <taxon>Eukaryota</taxon>
        <taxon>Metazoa</taxon>
        <taxon>Chordata</taxon>
        <taxon>Craniata</taxon>
        <taxon>Vertebrata</taxon>
        <taxon>Euteleostomi</taxon>
        <taxon>Actinopterygii</taxon>
        <taxon>Neopterygii</taxon>
        <taxon>Teleostei</taxon>
        <taxon>Neoteleostei</taxon>
        <taxon>Acanthomorphata</taxon>
        <taxon>Carangaria</taxon>
        <taxon>Carangiformes</taxon>
        <taxon>Echeneidae</taxon>
        <taxon>Echeneis</taxon>
    </lineage>
</organism>
<accession>A0A665X0R2</accession>
<evidence type="ECO:0000259" key="7">
    <source>
        <dbReference type="Pfam" id="PF14772"/>
    </source>
</evidence>
<dbReference type="GO" id="GO:0070286">
    <property type="term" value="P:axonemal dynein complex assembly"/>
    <property type="evidence" value="ECO:0007669"/>
    <property type="project" value="InterPro"/>
</dbReference>
<reference evidence="8" key="2">
    <citation type="submission" date="2025-08" db="UniProtKB">
        <authorList>
            <consortium name="Ensembl"/>
        </authorList>
    </citation>
    <scope>IDENTIFICATION</scope>
</reference>
<keyword evidence="5" id="KW-0966">Cell projection</keyword>
<evidence type="ECO:0000256" key="1">
    <source>
        <dbReference type="ARBA" id="ARBA00004611"/>
    </source>
</evidence>
<dbReference type="InterPro" id="IPR039505">
    <property type="entry name" value="DRC1/2_N"/>
</dbReference>
<dbReference type="InterPro" id="IPR039750">
    <property type="entry name" value="DRC1/DRC2"/>
</dbReference>
<dbReference type="GO" id="GO:0005858">
    <property type="term" value="C:axonemal dynein complex"/>
    <property type="evidence" value="ECO:0007669"/>
    <property type="project" value="InterPro"/>
</dbReference>
<dbReference type="Ensembl" id="ENSENLT00000050731.1">
    <property type="protein sequence ID" value="ENSENLP00000049517.1"/>
    <property type="gene ID" value="ENSENLG00000020842.1"/>
</dbReference>
<dbReference type="PANTHER" id="PTHR21625:SF1">
    <property type="entry name" value="DYNEIN REGULATORY COMPLEX PROTEIN 1"/>
    <property type="match status" value="1"/>
</dbReference>
<evidence type="ECO:0000256" key="5">
    <source>
        <dbReference type="ARBA" id="ARBA00023273"/>
    </source>
</evidence>
<comment type="subcellular location">
    <subcellularLocation>
        <location evidence="1">Cytoplasm</location>
        <location evidence="1">Cytoskeleton</location>
        <location evidence="1">Flagellum axoneme</location>
    </subcellularLocation>
</comment>
<dbReference type="Pfam" id="PF14772">
    <property type="entry name" value="NYD-SP28"/>
    <property type="match status" value="1"/>
</dbReference>
<evidence type="ECO:0000256" key="3">
    <source>
        <dbReference type="ARBA" id="ARBA00023054"/>
    </source>
</evidence>
<proteinExistence type="predicted"/>
<evidence type="ECO:0000256" key="2">
    <source>
        <dbReference type="ARBA" id="ARBA00022846"/>
    </source>
</evidence>
<evidence type="ECO:0000313" key="9">
    <source>
        <dbReference type="Proteomes" id="UP000472264"/>
    </source>
</evidence>
<name>A0A665X0R2_ECHNA</name>
<dbReference type="FunCoup" id="A0A665X0R2">
    <property type="interactions" value="158"/>
</dbReference>
<reference evidence="8" key="3">
    <citation type="submission" date="2025-09" db="UniProtKB">
        <authorList>
            <consortium name="Ensembl"/>
        </authorList>
    </citation>
    <scope>IDENTIFICATION</scope>
</reference>
<dbReference type="GO" id="GO:0060285">
    <property type="term" value="P:cilium-dependent cell motility"/>
    <property type="evidence" value="ECO:0007669"/>
    <property type="project" value="TreeGrafter"/>
</dbReference>
<dbReference type="Proteomes" id="UP000472264">
    <property type="component" value="Chromosome 24"/>
</dbReference>
<dbReference type="GO" id="GO:0003352">
    <property type="term" value="P:regulation of cilium movement"/>
    <property type="evidence" value="ECO:0007669"/>
    <property type="project" value="TreeGrafter"/>
</dbReference>
<dbReference type="InParanoid" id="A0A665X0R2"/>
<dbReference type="PANTHER" id="PTHR21625">
    <property type="entry name" value="NYD-SP28 PROTEIN"/>
    <property type="match status" value="1"/>
</dbReference>
<sequence length="494" mass="57603">SSLRMSGRVCLNRSVFDSSNELSIMLSPTNLGYKVLRITNLQRDLTMFVTNIQTAADARESARRKEVEEAHRIRMERVESHEKSSQEKFEEITRGWMIVKEKATLQELREAQSSQQEQCALLLEDKRKFINDLQQELKCGDDRYVKDLRKEAEELNVMIERMDDHMKTLKKAYREEMSQIKVGLHLGQKGPLLQTVGYIDLDKWGVLHVIVVLLFEMSQQLFDRFLQLELQNLQSQYASHVKWIRDTRQCLSKQIKSSIKQPIAVASARKFEEMWLAVEAEVKQLVERALLTDSLICEQYLGIAWERPQMAFMELSGPIHPQKQGPETESKLLTAGRGESDIYCWHDNQRSAFLLCQSFLMEDRVLKLLAPLEKEEQIGKLNHNTILLQAFGVEEEDVPKLANFFMNYKEQHQDDQAETSDLIHPNHVLPALKAFLEQQIRWRFDSWENSNSGPQVEARDSSEDEAYWERLGSIISDDRIKVWEVAENRLNQYL</sequence>
<evidence type="ECO:0000256" key="4">
    <source>
        <dbReference type="ARBA" id="ARBA00023069"/>
    </source>
</evidence>